<gene>
    <name evidence="1" type="ORF">Tco_0627109</name>
</gene>
<comment type="caution">
    <text evidence="1">The sequence shown here is derived from an EMBL/GenBank/DDBJ whole genome shotgun (WGS) entry which is preliminary data.</text>
</comment>
<reference evidence="1" key="1">
    <citation type="journal article" date="2022" name="Int. J. Mol. Sci.">
        <title>Draft Genome of Tanacetum Coccineum: Genomic Comparison of Closely Related Tanacetum-Family Plants.</title>
        <authorList>
            <person name="Yamashiro T."/>
            <person name="Shiraishi A."/>
            <person name="Nakayama K."/>
            <person name="Satake H."/>
        </authorList>
    </citation>
    <scope>NUCLEOTIDE SEQUENCE</scope>
</reference>
<organism evidence="1 2">
    <name type="scientific">Tanacetum coccineum</name>
    <dbReference type="NCBI Taxonomy" id="301880"/>
    <lineage>
        <taxon>Eukaryota</taxon>
        <taxon>Viridiplantae</taxon>
        <taxon>Streptophyta</taxon>
        <taxon>Embryophyta</taxon>
        <taxon>Tracheophyta</taxon>
        <taxon>Spermatophyta</taxon>
        <taxon>Magnoliopsida</taxon>
        <taxon>eudicotyledons</taxon>
        <taxon>Gunneridae</taxon>
        <taxon>Pentapetalae</taxon>
        <taxon>asterids</taxon>
        <taxon>campanulids</taxon>
        <taxon>Asterales</taxon>
        <taxon>Asteraceae</taxon>
        <taxon>Asteroideae</taxon>
        <taxon>Anthemideae</taxon>
        <taxon>Anthemidinae</taxon>
        <taxon>Tanacetum</taxon>
    </lineage>
</organism>
<dbReference type="Gene3D" id="2.30.130.40">
    <property type="entry name" value="LON domain-like"/>
    <property type="match status" value="1"/>
</dbReference>
<evidence type="ECO:0000313" key="2">
    <source>
        <dbReference type="Proteomes" id="UP001151760"/>
    </source>
</evidence>
<dbReference type="GO" id="GO:0008233">
    <property type="term" value="F:peptidase activity"/>
    <property type="evidence" value="ECO:0007669"/>
    <property type="project" value="UniProtKB-KW"/>
</dbReference>
<proteinExistence type="predicted"/>
<evidence type="ECO:0000313" key="1">
    <source>
        <dbReference type="EMBL" id="GJS53747.1"/>
    </source>
</evidence>
<keyword evidence="2" id="KW-1185">Reference proteome</keyword>
<keyword evidence="1" id="KW-0378">Hydrolase</keyword>
<name>A0ABQ4WLF8_9ASTR</name>
<keyword evidence="1" id="KW-0645">Protease</keyword>
<dbReference type="GO" id="GO:0006508">
    <property type="term" value="P:proteolysis"/>
    <property type="evidence" value="ECO:0007669"/>
    <property type="project" value="UniProtKB-KW"/>
</dbReference>
<reference evidence="1" key="2">
    <citation type="submission" date="2022-01" db="EMBL/GenBank/DDBJ databases">
        <authorList>
            <person name="Yamashiro T."/>
            <person name="Shiraishi A."/>
            <person name="Satake H."/>
            <person name="Nakayama K."/>
        </authorList>
    </citation>
    <scope>NUCLEOTIDE SEQUENCE</scope>
</reference>
<dbReference type="PANTHER" id="PTHR46732:SF5">
    <property type="entry name" value="ATP-DEPENDENT PROTEASE LA (LON) DOMAIN PROTEIN"/>
    <property type="match status" value="1"/>
</dbReference>
<dbReference type="EMBL" id="BQNB010008747">
    <property type="protein sequence ID" value="GJS53747.1"/>
    <property type="molecule type" value="Genomic_DNA"/>
</dbReference>
<dbReference type="PANTHER" id="PTHR46732">
    <property type="entry name" value="ATP-DEPENDENT PROTEASE LA (LON) DOMAIN PROTEIN"/>
    <property type="match status" value="1"/>
</dbReference>
<dbReference type="SUPFAM" id="SSF88697">
    <property type="entry name" value="PUA domain-like"/>
    <property type="match status" value="1"/>
</dbReference>
<sequence length="269" mass="29877">MSCCINKPFPPTSIATAAVTTSSLLISNITCNSLRTKRRRGSVGYKTHLVNWVCNNGVGLNKKKTSGFVAYAGFLELPLLPFPSDQVLVPSETKTLHLFEARYLKLLDEVEQLDVGALVTIRGIGRVTLVKFAKSEPFLEGVVLPLQDNVPHNEMNNLKGFLNSKKLLMAGKDEPLQTQTTNSLEWALKEPSLDCEESFIPSFAERVSFAALQNMSGSTQSEMLKLQEEKLKAMDMKETEERLEFSLSFVKNRVSMTAAKLAIQSLNMK</sequence>
<dbReference type="InterPro" id="IPR046336">
    <property type="entry name" value="Lon_prtase_N_sf"/>
</dbReference>
<protein>
    <submittedName>
        <fullName evidence="1">ATP-dependent protease La domain protein</fullName>
    </submittedName>
</protein>
<accession>A0ABQ4WLF8</accession>
<dbReference type="InterPro" id="IPR015947">
    <property type="entry name" value="PUA-like_sf"/>
</dbReference>
<dbReference type="Proteomes" id="UP001151760">
    <property type="component" value="Unassembled WGS sequence"/>
</dbReference>